<organism evidence="2 3">
    <name type="scientific">Oidiodendron maius (strain Zn)</name>
    <dbReference type="NCBI Taxonomy" id="913774"/>
    <lineage>
        <taxon>Eukaryota</taxon>
        <taxon>Fungi</taxon>
        <taxon>Dikarya</taxon>
        <taxon>Ascomycota</taxon>
        <taxon>Pezizomycotina</taxon>
        <taxon>Leotiomycetes</taxon>
        <taxon>Leotiomycetes incertae sedis</taxon>
        <taxon>Myxotrichaceae</taxon>
        <taxon>Oidiodendron</taxon>
    </lineage>
</organism>
<dbReference type="OrthoDB" id="1720422at2759"/>
<gene>
    <name evidence="2" type="ORF">OIDMADRAFT_56320</name>
</gene>
<dbReference type="EMBL" id="KN832879">
    <property type="protein sequence ID" value="KIM99155.1"/>
    <property type="molecule type" value="Genomic_DNA"/>
</dbReference>
<protein>
    <submittedName>
        <fullName evidence="2">Uncharacterized protein</fullName>
    </submittedName>
</protein>
<dbReference type="InParanoid" id="A0A0C3GT36"/>
<reference evidence="3" key="2">
    <citation type="submission" date="2015-01" db="EMBL/GenBank/DDBJ databases">
        <title>Evolutionary Origins and Diversification of the Mycorrhizal Mutualists.</title>
        <authorList>
            <consortium name="DOE Joint Genome Institute"/>
            <consortium name="Mycorrhizal Genomics Consortium"/>
            <person name="Kohler A."/>
            <person name="Kuo A."/>
            <person name="Nagy L.G."/>
            <person name="Floudas D."/>
            <person name="Copeland A."/>
            <person name="Barry K.W."/>
            <person name="Cichocki N."/>
            <person name="Veneault-Fourrey C."/>
            <person name="LaButti K."/>
            <person name="Lindquist E.A."/>
            <person name="Lipzen A."/>
            <person name="Lundell T."/>
            <person name="Morin E."/>
            <person name="Murat C."/>
            <person name="Riley R."/>
            <person name="Ohm R."/>
            <person name="Sun H."/>
            <person name="Tunlid A."/>
            <person name="Henrissat B."/>
            <person name="Grigoriev I.V."/>
            <person name="Hibbett D.S."/>
            <person name="Martin F."/>
        </authorList>
    </citation>
    <scope>NUCLEOTIDE SEQUENCE [LARGE SCALE GENOMIC DNA]</scope>
    <source>
        <strain evidence="3">Zn</strain>
    </source>
</reference>
<dbReference type="AlphaFoldDB" id="A0A0C3GT36"/>
<evidence type="ECO:0000313" key="3">
    <source>
        <dbReference type="Proteomes" id="UP000054321"/>
    </source>
</evidence>
<name>A0A0C3GT36_OIDMZ</name>
<evidence type="ECO:0000313" key="2">
    <source>
        <dbReference type="EMBL" id="KIM99155.1"/>
    </source>
</evidence>
<sequence>MAEEDGDIADEEGSSRRSETDNATTDIAGEGTVPSEDEDPAWRLLQVASRTRKITGGSPLSVDPGFLQFAQWAFSEVGLPGLQVLAWGDFSYEDRWAWHDALLCRDESLLERAGFNFRTILALLPTT</sequence>
<reference evidence="2 3" key="1">
    <citation type="submission" date="2014-04" db="EMBL/GenBank/DDBJ databases">
        <authorList>
            <consortium name="DOE Joint Genome Institute"/>
            <person name="Kuo A."/>
            <person name="Martino E."/>
            <person name="Perotto S."/>
            <person name="Kohler A."/>
            <person name="Nagy L.G."/>
            <person name="Floudas D."/>
            <person name="Copeland A."/>
            <person name="Barry K.W."/>
            <person name="Cichocki N."/>
            <person name="Veneault-Fourrey C."/>
            <person name="LaButti K."/>
            <person name="Lindquist E.A."/>
            <person name="Lipzen A."/>
            <person name="Lundell T."/>
            <person name="Morin E."/>
            <person name="Murat C."/>
            <person name="Sun H."/>
            <person name="Tunlid A."/>
            <person name="Henrissat B."/>
            <person name="Grigoriev I.V."/>
            <person name="Hibbett D.S."/>
            <person name="Martin F."/>
            <person name="Nordberg H.P."/>
            <person name="Cantor M.N."/>
            <person name="Hua S.X."/>
        </authorList>
    </citation>
    <scope>NUCLEOTIDE SEQUENCE [LARGE SCALE GENOMIC DNA]</scope>
    <source>
        <strain evidence="2 3">Zn</strain>
    </source>
</reference>
<feature type="region of interest" description="Disordered" evidence="1">
    <location>
        <begin position="1"/>
        <end position="39"/>
    </location>
</feature>
<feature type="compositionally biased region" description="Acidic residues" evidence="1">
    <location>
        <begin position="1"/>
        <end position="12"/>
    </location>
</feature>
<evidence type="ECO:0000256" key="1">
    <source>
        <dbReference type="SAM" id="MobiDB-lite"/>
    </source>
</evidence>
<keyword evidence="3" id="KW-1185">Reference proteome</keyword>
<dbReference type="HOGENOM" id="CLU_1971180_0_0_1"/>
<proteinExistence type="predicted"/>
<accession>A0A0C3GT36</accession>
<dbReference type="Proteomes" id="UP000054321">
    <property type="component" value="Unassembled WGS sequence"/>
</dbReference>